<evidence type="ECO:0000256" key="3">
    <source>
        <dbReference type="ARBA" id="ARBA00022692"/>
    </source>
</evidence>
<feature type="transmembrane region" description="Helical" evidence="6">
    <location>
        <begin position="238"/>
        <end position="259"/>
    </location>
</feature>
<dbReference type="PANTHER" id="PTHR45649:SF5">
    <property type="entry name" value="GABA TRANSPORTER (EUROFUNG)-RELATED"/>
    <property type="match status" value="1"/>
</dbReference>
<dbReference type="GeneID" id="19897727"/>
<feature type="transmembrane region" description="Helical" evidence="6">
    <location>
        <begin position="169"/>
        <end position="189"/>
    </location>
</feature>
<gene>
    <name evidence="7" type="ORF">W97_00416</name>
</gene>
<dbReference type="Gene3D" id="1.20.1740.10">
    <property type="entry name" value="Amino acid/polyamine transporter I"/>
    <property type="match status" value="1"/>
</dbReference>
<dbReference type="GO" id="GO:0022857">
    <property type="term" value="F:transmembrane transporter activity"/>
    <property type="evidence" value="ECO:0007669"/>
    <property type="project" value="InterPro"/>
</dbReference>
<keyword evidence="5 6" id="KW-0472">Membrane</keyword>
<dbReference type="PANTHER" id="PTHR45649">
    <property type="entry name" value="AMINO-ACID PERMEASE BAT1"/>
    <property type="match status" value="1"/>
</dbReference>
<feature type="transmembrane region" description="Helical" evidence="6">
    <location>
        <begin position="280"/>
        <end position="302"/>
    </location>
</feature>
<evidence type="ECO:0008006" key="9">
    <source>
        <dbReference type="Google" id="ProtNLM"/>
    </source>
</evidence>
<accession>R7YHD3</accession>
<evidence type="ECO:0000256" key="6">
    <source>
        <dbReference type="SAM" id="Phobius"/>
    </source>
</evidence>
<dbReference type="GO" id="GO:0016020">
    <property type="term" value="C:membrane"/>
    <property type="evidence" value="ECO:0007669"/>
    <property type="project" value="UniProtKB-SubCell"/>
</dbReference>
<feature type="transmembrane region" description="Helical" evidence="6">
    <location>
        <begin position="411"/>
        <end position="431"/>
    </location>
</feature>
<feature type="transmembrane region" description="Helical" evidence="6">
    <location>
        <begin position="333"/>
        <end position="360"/>
    </location>
</feature>
<dbReference type="Proteomes" id="UP000016924">
    <property type="component" value="Unassembled WGS sequence"/>
</dbReference>
<evidence type="ECO:0000256" key="2">
    <source>
        <dbReference type="ARBA" id="ARBA00022448"/>
    </source>
</evidence>
<dbReference type="RefSeq" id="XP_007776521.1">
    <property type="nucleotide sequence ID" value="XM_007778331.1"/>
</dbReference>
<feature type="transmembrane region" description="Helical" evidence="6">
    <location>
        <begin position="81"/>
        <end position="104"/>
    </location>
</feature>
<keyword evidence="3 6" id="KW-0812">Transmembrane</keyword>
<proteinExistence type="predicted"/>
<dbReference type="AlphaFoldDB" id="R7YHD3"/>
<feature type="transmembrane region" description="Helical" evidence="6">
    <location>
        <begin position="451"/>
        <end position="470"/>
    </location>
</feature>
<dbReference type="OMA" id="QYRWSAN"/>
<dbReference type="PIRSF" id="PIRSF006060">
    <property type="entry name" value="AA_transporter"/>
    <property type="match status" value="1"/>
</dbReference>
<feature type="transmembrane region" description="Helical" evidence="6">
    <location>
        <begin position="125"/>
        <end position="149"/>
    </location>
</feature>
<dbReference type="OrthoDB" id="3257095at2759"/>
<evidence type="ECO:0000313" key="7">
    <source>
        <dbReference type="EMBL" id="EON61204.1"/>
    </source>
</evidence>
<feature type="transmembrane region" description="Helical" evidence="6">
    <location>
        <begin position="44"/>
        <end position="61"/>
    </location>
</feature>
<keyword evidence="2" id="KW-0813">Transport</keyword>
<comment type="subcellular location">
    <subcellularLocation>
        <location evidence="1">Membrane</location>
        <topology evidence="1">Multi-pass membrane protein</topology>
    </subcellularLocation>
</comment>
<keyword evidence="4 6" id="KW-1133">Transmembrane helix</keyword>
<dbReference type="STRING" id="1168221.R7YHD3"/>
<dbReference type="Pfam" id="PF13520">
    <property type="entry name" value="AA_permease_2"/>
    <property type="match status" value="1"/>
</dbReference>
<evidence type="ECO:0000256" key="5">
    <source>
        <dbReference type="ARBA" id="ARBA00023136"/>
    </source>
</evidence>
<feature type="transmembrane region" description="Helical" evidence="6">
    <location>
        <begin position="196"/>
        <end position="218"/>
    </location>
</feature>
<keyword evidence="8" id="KW-1185">Reference proteome</keyword>
<sequence length="518" mass="57421">MTGLNDIEKTAKTEIPKIEVQEAIEGEDVTFNPRAKGKGVLERYINFPAAINFGFILQASWETVALTFQFSLLNGGPAAMLYGSLFAGIGSNIVAASLAEMASIDPSVGAQYRWTAKFAPHWNKFWGLMQGWITVFAWMFGCILNPAGIAQIVVGLSIFNSESYVPQRWHTTLLIWGFTVVPFLGSLYFRKMVDVLQTLGSICHIVFFVVCIALLAVLGERSTPGFVFNTLTHDVSGWTNPGVAWGIGLLTVTLPLVGFDSVIHMSDEVKEVRTRLPRSMISACAVNSVMQFIFILCLLFTIGDINKVANTPTALPIIEVLYQATRSKPATNFIVSMLGVVYFIAFFNVLASASRLVWAFSRDNGLPFSKLFADVHPGLKMPLNALVLVGTTFSLLALINIGSSTAFNTFFSLPALLMYISYFFPILFFFLKRFSDNPPQFGPFTLGRWGAFFNLYALCYILFIITWMPFPTIRPVTALNMNYAGPLLGAVILGALLDWIFSGRKRFQIPVLRHTPEF</sequence>
<dbReference type="EMBL" id="JH767555">
    <property type="protein sequence ID" value="EON61204.1"/>
    <property type="molecule type" value="Genomic_DNA"/>
</dbReference>
<dbReference type="HOGENOM" id="CLU_004495_6_2_1"/>
<evidence type="ECO:0000256" key="1">
    <source>
        <dbReference type="ARBA" id="ARBA00004141"/>
    </source>
</evidence>
<evidence type="ECO:0000256" key="4">
    <source>
        <dbReference type="ARBA" id="ARBA00022989"/>
    </source>
</evidence>
<name>R7YHD3_CONA1</name>
<reference evidence="8" key="1">
    <citation type="submission" date="2012-06" db="EMBL/GenBank/DDBJ databases">
        <title>The genome sequence of Coniosporium apollinis CBS 100218.</title>
        <authorList>
            <consortium name="The Broad Institute Genome Sequencing Platform"/>
            <person name="Cuomo C."/>
            <person name="Gorbushina A."/>
            <person name="Noack S."/>
            <person name="Walker B."/>
            <person name="Young S.K."/>
            <person name="Zeng Q."/>
            <person name="Gargeya S."/>
            <person name="Fitzgerald M."/>
            <person name="Haas B."/>
            <person name="Abouelleil A."/>
            <person name="Alvarado L."/>
            <person name="Arachchi H.M."/>
            <person name="Berlin A.M."/>
            <person name="Chapman S.B."/>
            <person name="Goldberg J."/>
            <person name="Griggs A."/>
            <person name="Gujja S."/>
            <person name="Hansen M."/>
            <person name="Howarth C."/>
            <person name="Imamovic A."/>
            <person name="Larimer J."/>
            <person name="McCowan C."/>
            <person name="Montmayeur A."/>
            <person name="Murphy C."/>
            <person name="Neiman D."/>
            <person name="Pearson M."/>
            <person name="Priest M."/>
            <person name="Roberts A."/>
            <person name="Saif S."/>
            <person name="Shea T."/>
            <person name="Sisk P."/>
            <person name="Sykes S."/>
            <person name="Wortman J."/>
            <person name="Nusbaum C."/>
            <person name="Birren B."/>
        </authorList>
    </citation>
    <scope>NUCLEOTIDE SEQUENCE [LARGE SCALE GENOMIC DNA]</scope>
    <source>
        <strain evidence="8">CBS 100218</strain>
    </source>
</reference>
<feature type="transmembrane region" description="Helical" evidence="6">
    <location>
        <begin position="482"/>
        <end position="501"/>
    </location>
</feature>
<protein>
    <recommendedName>
        <fullName evidence="9">Amino acid transporter</fullName>
    </recommendedName>
</protein>
<dbReference type="eggNOG" id="KOG1289">
    <property type="taxonomic scope" value="Eukaryota"/>
</dbReference>
<organism evidence="7 8">
    <name type="scientific">Coniosporium apollinis (strain CBS 100218)</name>
    <name type="common">Rock-inhabiting black yeast</name>
    <dbReference type="NCBI Taxonomy" id="1168221"/>
    <lineage>
        <taxon>Eukaryota</taxon>
        <taxon>Fungi</taxon>
        <taxon>Dikarya</taxon>
        <taxon>Ascomycota</taxon>
        <taxon>Pezizomycotina</taxon>
        <taxon>Dothideomycetes</taxon>
        <taxon>Dothideomycetes incertae sedis</taxon>
        <taxon>Coniosporium</taxon>
    </lineage>
</organism>
<feature type="transmembrane region" description="Helical" evidence="6">
    <location>
        <begin position="381"/>
        <end position="399"/>
    </location>
</feature>
<evidence type="ECO:0000313" key="8">
    <source>
        <dbReference type="Proteomes" id="UP000016924"/>
    </source>
</evidence>
<dbReference type="InterPro" id="IPR002293">
    <property type="entry name" value="AA/rel_permease1"/>
</dbReference>